<evidence type="ECO:0000313" key="2">
    <source>
        <dbReference type="Proteomes" id="UP001057877"/>
    </source>
</evidence>
<organism evidence="1 2">
    <name type="scientific">Paenibacillus spongiae</name>
    <dbReference type="NCBI Taxonomy" id="2909671"/>
    <lineage>
        <taxon>Bacteria</taxon>
        <taxon>Bacillati</taxon>
        <taxon>Bacillota</taxon>
        <taxon>Bacilli</taxon>
        <taxon>Bacillales</taxon>
        <taxon>Paenibacillaceae</taxon>
        <taxon>Paenibacillus</taxon>
    </lineage>
</organism>
<dbReference type="Pfam" id="PF11144">
    <property type="entry name" value="DUF2920"/>
    <property type="match status" value="1"/>
</dbReference>
<sequence length="364" mass="41712">MSIELHHRRSGHPNIHHDNSLRELDVYYSEPADGPNDETGVLLLIPGFGGHANANVYRKMRRTFSDKYNLMVVQCDYFGNEFMQTPAADHQLTVSSESLKLIDDEQDLQDASRNGYDMNLAMQLAEHKNMDLLVKCQLNETIEHFNEMGIMQAIDNLTALFDVIKVVKEKGVQINSKKIIVYGHSHGAYLSYMCNALVPELFTLLIDNSAWCFPQYLNMPRVLSQTKGKINLIMEMKYLAASMDVDRELLELNKLYRRTNNSCRIVSYHGADDILVSSEEKKAFCASVPNCEYHEITRDAVDGEIVRSAAHGLDANFLLLFDYVMKDRHFDISYEWKYGPHKIATNKHVYCIDFDDDIPLLTVQ</sequence>
<dbReference type="SUPFAM" id="SSF53474">
    <property type="entry name" value="alpha/beta-Hydrolases"/>
    <property type="match status" value="1"/>
</dbReference>
<name>A0ABY5S7I9_9BACL</name>
<dbReference type="Proteomes" id="UP001057877">
    <property type="component" value="Chromosome"/>
</dbReference>
<reference evidence="1" key="1">
    <citation type="submission" date="2022-01" db="EMBL/GenBank/DDBJ databases">
        <title>Paenibacillus spongiae sp. nov., isolated from marine sponge.</title>
        <authorList>
            <person name="Li Z."/>
            <person name="Zhang M."/>
        </authorList>
    </citation>
    <scope>NUCLEOTIDE SEQUENCE</scope>
    <source>
        <strain evidence="1">PHS-Z3</strain>
    </source>
</reference>
<accession>A0ABY5S7I9</accession>
<dbReference type="RefSeq" id="WP_258385953.1">
    <property type="nucleotide sequence ID" value="NZ_CP091430.1"/>
</dbReference>
<dbReference type="InterPro" id="IPR029058">
    <property type="entry name" value="AB_hydrolase_fold"/>
</dbReference>
<gene>
    <name evidence="1" type="ORF">L1F29_31615</name>
</gene>
<dbReference type="EMBL" id="CP091430">
    <property type="protein sequence ID" value="UVI29881.1"/>
    <property type="molecule type" value="Genomic_DNA"/>
</dbReference>
<keyword evidence="2" id="KW-1185">Reference proteome</keyword>
<proteinExistence type="predicted"/>
<evidence type="ECO:0000313" key="1">
    <source>
        <dbReference type="EMBL" id="UVI29881.1"/>
    </source>
</evidence>
<dbReference type="InterPro" id="IPR022605">
    <property type="entry name" value="DUF2920"/>
</dbReference>
<dbReference type="Gene3D" id="3.40.50.1820">
    <property type="entry name" value="alpha/beta hydrolase"/>
    <property type="match status" value="1"/>
</dbReference>
<protein>
    <submittedName>
        <fullName evidence="1">DUF2920 family protein</fullName>
    </submittedName>
</protein>